<proteinExistence type="predicted"/>
<dbReference type="Proteomes" id="UP000799640">
    <property type="component" value="Unassembled WGS sequence"/>
</dbReference>
<evidence type="ECO:0000256" key="3">
    <source>
        <dbReference type="SAM" id="MobiDB-lite"/>
    </source>
</evidence>
<comment type="subcellular location">
    <subcellularLocation>
        <location evidence="1">Nucleus</location>
    </subcellularLocation>
</comment>
<feature type="region of interest" description="Disordered" evidence="3">
    <location>
        <begin position="486"/>
        <end position="645"/>
    </location>
</feature>
<dbReference type="PANTHER" id="PTHR12610:SF12">
    <property type="entry name" value="SEQUENCE-SPECIFIC SINGLE-STRANDED DNA-BINDING PROTEIN, ISOFORM D"/>
    <property type="match status" value="1"/>
</dbReference>
<dbReference type="EMBL" id="ML996692">
    <property type="protein sequence ID" value="KAF2401958.1"/>
    <property type="molecule type" value="Genomic_DNA"/>
</dbReference>
<dbReference type="AlphaFoldDB" id="A0A6G1I0Y3"/>
<feature type="compositionally biased region" description="Low complexity" evidence="3">
    <location>
        <begin position="578"/>
        <end position="597"/>
    </location>
</feature>
<feature type="compositionally biased region" description="Polar residues" evidence="3">
    <location>
        <begin position="218"/>
        <end position="246"/>
    </location>
</feature>
<dbReference type="GO" id="GO:0045944">
    <property type="term" value="P:positive regulation of transcription by RNA polymerase II"/>
    <property type="evidence" value="ECO:0007669"/>
    <property type="project" value="TreeGrafter"/>
</dbReference>
<feature type="region of interest" description="Disordered" evidence="3">
    <location>
        <begin position="371"/>
        <end position="445"/>
    </location>
</feature>
<dbReference type="OrthoDB" id="5600002at2759"/>
<sequence>MNAPGANMVMNSVGGPVGGPMPINQANQGASRSSSDQEIQRRLNTYIYDYMCRNHHYELARQFLQCCPILEKKHEANGVDDSMDTDSKDEVKRPTDLPFPDIPSYSVENCFLLDWWNQFWDIFATRQQGNMNSLSGIYLTHNIVSSKQRAIQHQGMLRPNGDPNMMRPQYAMMPQGSNINMAKAALANNRSTPQQLQLQAKLMQNQAREGGNMDMGQRPQSPAGNMENGASSPSKRPRLDNTNGFNGPQMGPSGRGQPLQQPNMQGGGGPNNMMLQNGLTPDLASQQMNAFGGGPNMQQKFEMGASPAGSMPDGLDMMPNRGIPAGGAPPSQGNHALQDYQMQLMLLEQQNKKRLLMARQEQDNHNHVPVASGPGQGGGGGMGFAPNMSPSGSRAGPSPNPNEQLKRVAGTPKIGQPGVPGSPMNDIQNRQSPAPGFDPNQQMGPNAIQTQYFQQQMSNGMMGRAPSSHPPNFMSMPMGLAPSRAIQNGAGAHWGGQPGPQQQMPQQGNPGQQPQQMGNPQQRNTMPPPPAPQPEPPQPQRAQPSSPAPTQAPPTPSQSAKAAPKGKKETNPKKKAAPKNAKSANAAAAAENAEAAPPQAPSTPITPVHPTLGRPQQNGGPSQAANAPQQQPPVQPAPSVAPQMDANAAQFGALADNDNFSLDFAVGDTTDVFENLDFDTFLTNNEDNGFNDFNSLMNFGPDGVETGAGDV</sequence>
<name>A0A6G1I0Y3_9PEZI</name>
<evidence type="ECO:0000313" key="4">
    <source>
        <dbReference type="EMBL" id="KAF2401958.1"/>
    </source>
</evidence>
<dbReference type="GO" id="GO:0005634">
    <property type="term" value="C:nucleus"/>
    <property type="evidence" value="ECO:0007669"/>
    <property type="project" value="UniProtKB-SubCell"/>
</dbReference>
<evidence type="ECO:0000313" key="5">
    <source>
        <dbReference type="Proteomes" id="UP000799640"/>
    </source>
</evidence>
<organism evidence="4 5">
    <name type="scientific">Trichodelitschia bisporula</name>
    <dbReference type="NCBI Taxonomy" id="703511"/>
    <lineage>
        <taxon>Eukaryota</taxon>
        <taxon>Fungi</taxon>
        <taxon>Dikarya</taxon>
        <taxon>Ascomycota</taxon>
        <taxon>Pezizomycotina</taxon>
        <taxon>Dothideomycetes</taxon>
        <taxon>Dothideomycetes incertae sedis</taxon>
        <taxon>Phaeotrichales</taxon>
        <taxon>Phaeotrichaceae</taxon>
        <taxon>Trichodelitschia</taxon>
    </lineage>
</organism>
<feature type="compositionally biased region" description="Pro residues" evidence="3">
    <location>
        <begin position="546"/>
        <end position="556"/>
    </location>
</feature>
<feature type="region of interest" description="Disordered" evidence="3">
    <location>
        <begin position="209"/>
        <end position="278"/>
    </location>
</feature>
<protein>
    <recommendedName>
        <fullName evidence="6">LisH domain-containing protein</fullName>
    </recommendedName>
</protein>
<evidence type="ECO:0008006" key="6">
    <source>
        <dbReference type="Google" id="ProtNLM"/>
    </source>
</evidence>
<dbReference type="PANTHER" id="PTHR12610">
    <property type="entry name" value="SINGLE STRANDED DNA BINDING PROTEIN"/>
    <property type="match status" value="1"/>
</dbReference>
<evidence type="ECO:0000256" key="1">
    <source>
        <dbReference type="ARBA" id="ARBA00004123"/>
    </source>
</evidence>
<feature type="compositionally biased region" description="Low complexity" evidence="3">
    <location>
        <begin position="499"/>
        <end position="525"/>
    </location>
</feature>
<evidence type="ECO:0000256" key="2">
    <source>
        <dbReference type="ARBA" id="ARBA00023242"/>
    </source>
</evidence>
<keyword evidence="5" id="KW-1185">Reference proteome</keyword>
<feature type="compositionally biased region" description="Polar residues" evidence="3">
    <location>
        <begin position="24"/>
        <end position="37"/>
    </location>
</feature>
<feature type="compositionally biased region" description="Pro residues" evidence="3">
    <location>
        <begin position="526"/>
        <end position="539"/>
    </location>
</feature>
<reference evidence="4" key="1">
    <citation type="journal article" date="2020" name="Stud. Mycol.">
        <title>101 Dothideomycetes genomes: a test case for predicting lifestyles and emergence of pathogens.</title>
        <authorList>
            <person name="Haridas S."/>
            <person name="Albert R."/>
            <person name="Binder M."/>
            <person name="Bloem J."/>
            <person name="Labutti K."/>
            <person name="Salamov A."/>
            <person name="Andreopoulos B."/>
            <person name="Baker S."/>
            <person name="Barry K."/>
            <person name="Bills G."/>
            <person name="Bluhm B."/>
            <person name="Cannon C."/>
            <person name="Castanera R."/>
            <person name="Culley D."/>
            <person name="Daum C."/>
            <person name="Ezra D."/>
            <person name="Gonzalez J."/>
            <person name="Henrissat B."/>
            <person name="Kuo A."/>
            <person name="Liang C."/>
            <person name="Lipzen A."/>
            <person name="Lutzoni F."/>
            <person name="Magnuson J."/>
            <person name="Mondo S."/>
            <person name="Nolan M."/>
            <person name="Ohm R."/>
            <person name="Pangilinan J."/>
            <person name="Park H.-J."/>
            <person name="Ramirez L."/>
            <person name="Alfaro M."/>
            <person name="Sun H."/>
            <person name="Tritt A."/>
            <person name="Yoshinaga Y."/>
            <person name="Zwiers L.-H."/>
            <person name="Turgeon B."/>
            <person name="Goodwin S."/>
            <person name="Spatafora J."/>
            <person name="Crous P."/>
            <person name="Grigoriev I."/>
        </authorList>
    </citation>
    <scope>NUCLEOTIDE SEQUENCE</scope>
    <source>
        <strain evidence="4">CBS 262.69</strain>
    </source>
</reference>
<feature type="region of interest" description="Disordered" evidence="3">
    <location>
        <begin position="1"/>
        <end position="37"/>
    </location>
</feature>
<accession>A0A6G1I0Y3</accession>
<gene>
    <name evidence="4" type="ORF">EJ06DRAFT_555570</name>
</gene>
<feature type="compositionally biased region" description="Gly residues" evidence="3">
    <location>
        <begin position="374"/>
        <end position="383"/>
    </location>
</feature>
<keyword evidence="2" id="KW-0539">Nucleus</keyword>